<keyword evidence="1" id="KW-1133">Transmembrane helix</keyword>
<dbReference type="AlphaFoldDB" id="G3BCH0"/>
<dbReference type="EMBL" id="GL996528">
    <property type="protein sequence ID" value="EGV60834.1"/>
    <property type="molecule type" value="Genomic_DNA"/>
</dbReference>
<evidence type="ECO:0000313" key="2">
    <source>
        <dbReference type="EMBL" id="EGV60834.1"/>
    </source>
</evidence>
<organism evidence="3">
    <name type="scientific">Candida tenuis (strain ATCC 10573 / BCRC 21748 / CBS 615 / JCM 9827 / NBRC 10315 / NRRL Y-1498 / VKM Y-70)</name>
    <name type="common">Yeast</name>
    <name type="synonym">Yamadazyma tenuis</name>
    <dbReference type="NCBI Taxonomy" id="590646"/>
    <lineage>
        <taxon>Eukaryota</taxon>
        <taxon>Fungi</taxon>
        <taxon>Dikarya</taxon>
        <taxon>Ascomycota</taxon>
        <taxon>Saccharomycotina</taxon>
        <taxon>Pichiomycetes</taxon>
        <taxon>Debaryomycetaceae</taxon>
        <taxon>Yamadazyma</taxon>
    </lineage>
</organism>
<proteinExistence type="predicted"/>
<feature type="transmembrane region" description="Helical" evidence="1">
    <location>
        <begin position="45"/>
        <end position="64"/>
    </location>
</feature>
<accession>G3BCH0</accession>
<evidence type="ECO:0000256" key="1">
    <source>
        <dbReference type="SAM" id="Phobius"/>
    </source>
</evidence>
<dbReference type="HOGENOM" id="CLU_2460683_0_0_1"/>
<sequence>MILSTYQLFRSSVSSAWDFALTLLGFFRKFVETVSNGVVDTFDTIVYYAMNSVMIILSFFELIFEVYEAVDTNVNLILSGYRNGFFKNI</sequence>
<keyword evidence="1" id="KW-0812">Transmembrane</keyword>
<gene>
    <name evidence="2" type="ORF">CANTEDRAFT_116899</name>
</gene>
<dbReference type="OrthoDB" id="10552322at2759"/>
<keyword evidence="3" id="KW-1185">Reference proteome</keyword>
<reference evidence="2 3" key="1">
    <citation type="journal article" date="2011" name="Proc. Natl. Acad. Sci. U.S.A.">
        <title>Comparative genomics of xylose-fermenting fungi for enhanced biofuel production.</title>
        <authorList>
            <person name="Wohlbach D.J."/>
            <person name="Kuo A."/>
            <person name="Sato T.K."/>
            <person name="Potts K.M."/>
            <person name="Salamov A.A."/>
            <person name="LaButti K.M."/>
            <person name="Sun H."/>
            <person name="Clum A."/>
            <person name="Pangilinan J.L."/>
            <person name="Lindquist E.A."/>
            <person name="Lucas S."/>
            <person name="Lapidus A."/>
            <person name="Jin M."/>
            <person name="Gunawan C."/>
            <person name="Balan V."/>
            <person name="Dale B.E."/>
            <person name="Jeffries T.W."/>
            <person name="Zinkel R."/>
            <person name="Barry K.W."/>
            <person name="Grigoriev I.V."/>
            <person name="Gasch A.P."/>
        </authorList>
    </citation>
    <scope>NUCLEOTIDE SEQUENCE [LARGE SCALE GENOMIC DNA]</scope>
    <source>
        <strain evidence="3">ATCC 10573 / BCRC 21748 / CBS 615 / JCM 9827 / NBRC 10315 / NRRL Y-1498 / VKM Y-70</strain>
    </source>
</reference>
<keyword evidence="1" id="KW-0472">Membrane</keyword>
<name>G3BCH0_CANTC</name>
<feature type="non-terminal residue" evidence="2">
    <location>
        <position position="89"/>
    </location>
</feature>
<evidence type="ECO:0000313" key="3">
    <source>
        <dbReference type="Proteomes" id="UP000000707"/>
    </source>
</evidence>
<dbReference type="Proteomes" id="UP000000707">
    <property type="component" value="Unassembled WGS sequence"/>
</dbReference>
<protein>
    <submittedName>
        <fullName evidence="2">Uncharacterized protein</fullName>
    </submittedName>
</protein>